<feature type="transmembrane region" description="Helical" evidence="1">
    <location>
        <begin position="90"/>
        <end position="110"/>
    </location>
</feature>
<keyword evidence="1" id="KW-1133">Transmembrane helix</keyword>
<gene>
    <name evidence="2" type="ORF">V1I91_17835</name>
</gene>
<evidence type="ECO:0008006" key="4">
    <source>
        <dbReference type="Google" id="ProtNLM"/>
    </source>
</evidence>
<dbReference type="RefSeq" id="WP_272652624.1">
    <property type="nucleotide sequence ID" value="NZ_JAZDDG010000009.1"/>
</dbReference>
<protein>
    <recommendedName>
        <fullName evidence="4">DUF4405 domain-containing protein</fullName>
    </recommendedName>
</protein>
<dbReference type="EMBL" id="JAZDDG010000009">
    <property type="protein sequence ID" value="MEE1977943.1"/>
    <property type="molecule type" value="Genomic_DNA"/>
</dbReference>
<keyword evidence="1" id="KW-0812">Transmembrane</keyword>
<accession>A0ABU7IZG2</accession>
<feature type="transmembrane region" description="Helical" evidence="1">
    <location>
        <begin position="170"/>
        <end position="187"/>
    </location>
</feature>
<keyword evidence="3" id="KW-1185">Reference proteome</keyword>
<reference evidence="2 3" key="1">
    <citation type="submission" date="2024-01" db="EMBL/GenBank/DDBJ databases">
        <title>Maribacter spp. originated from different algae showed divergent polysaccharides utilization ability.</title>
        <authorList>
            <person name="Wang H."/>
            <person name="Wu Y."/>
        </authorList>
    </citation>
    <scope>NUCLEOTIDE SEQUENCE [LARGE SCALE GENOMIC DNA]</scope>
    <source>
        <strain evidence="2 3">PR1</strain>
    </source>
</reference>
<comment type="caution">
    <text evidence="2">The sequence shown here is derived from an EMBL/GenBank/DDBJ whole genome shotgun (WGS) entry which is preliminary data.</text>
</comment>
<evidence type="ECO:0000313" key="3">
    <source>
        <dbReference type="Proteomes" id="UP001356308"/>
    </source>
</evidence>
<sequence>MTIKKSHYISGLTITIFIGLHLFNHFCSIFGADKHIEIMNNFRHFYRNIFVETVLLLAILVQIISGLKLFRTHRQIATSQFDKLHIWTGLYLAIFFIIHLSAVLGGRLFLHLDTNFYFGVSGLNSFPFNLFFIPYYGLAILSFFGHVAAIHNKKMKSKFLNLTPKQQATAILIFGFVLTITIFYGLTNQFKGVEIPKDYEVLIGK</sequence>
<evidence type="ECO:0000256" key="1">
    <source>
        <dbReference type="SAM" id="Phobius"/>
    </source>
</evidence>
<feature type="transmembrane region" description="Helical" evidence="1">
    <location>
        <begin position="12"/>
        <end position="32"/>
    </location>
</feature>
<proteinExistence type="predicted"/>
<keyword evidence="1" id="KW-0472">Membrane</keyword>
<evidence type="ECO:0000313" key="2">
    <source>
        <dbReference type="EMBL" id="MEE1977943.1"/>
    </source>
</evidence>
<dbReference type="Proteomes" id="UP001356308">
    <property type="component" value="Unassembled WGS sequence"/>
</dbReference>
<name>A0ABU7IZG2_9FLAO</name>
<feature type="transmembrane region" description="Helical" evidence="1">
    <location>
        <begin position="44"/>
        <end position="70"/>
    </location>
</feature>
<feature type="transmembrane region" description="Helical" evidence="1">
    <location>
        <begin position="130"/>
        <end position="149"/>
    </location>
</feature>
<organism evidence="2 3">
    <name type="scientific">Maribacter cobaltidurans</name>
    <dbReference type="NCBI Taxonomy" id="1178778"/>
    <lineage>
        <taxon>Bacteria</taxon>
        <taxon>Pseudomonadati</taxon>
        <taxon>Bacteroidota</taxon>
        <taxon>Flavobacteriia</taxon>
        <taxon>Flavobacteriales</taxon>
        <taxon>Flavobacteriaceae</taxon>
        <taxon>Maribacter</taxon>
    </lineage>
</organism>